<organism evidence="1 2">
    <name type="scientific">Sphingomonas guangdongensis</name>
    <dbReference type="NCBI Taxonomy" id="1141890"/>
    <lineage>
        <taxon>Bacteria</taxon>
        <taxon>Pseudomonadati</taxon>
        <taxon>Pseudomonadota</taxon>
        <taxon>Alphaproteobacteria</taxon>
        <taxon>Sphingomonadales</taxon>
        <taxon>Sphingomonadaceae</taxon>
        <taxon>Sphingomonas</taxon>
    </lineage>
</organism>
<dbReference type="Proteomes" id="UP000219494">
    <property type="component" value="Unassembled WGS sequence"/>
</dbReference>
<gene>
    <name evidence="1" type="ORF">SAMN06297144_1877</name>
</gene>
<name>A0A285QZ62_9SPHN</name>
<sequence length="136" mass="15133">MAVLSRDAILAAKPLMEAFATEWGGEVNVRAQSVKARTEMYDVIVANHRALEDYADDQALPEGERAGVAEVKPLDQAVVMLIFSICDESGKLIFTMDDIDRFEELSYPTVMTLWMAAKRLNDTAQPAQPVKKKTSR</sequence>
<proteinExistence type="predicted"/>
<evidence type="ECO:0000313" key="2">
    <source>
        <dbReference type="Proteomes" id="UP000219494"/>
    </source>
</evidence>
<dbReference type="InterPro" id="IPR038556">
    <property type="entry name" value="TAC_Gp13-like_sf"/>
</dbReference>
<keyword evidence="2" id="KW-1185">Reference proteome</keyword>
<dbReference type="Gene3D" id="3.30.2220.20">
    <property type="entry name" value="Phage tail assembly chaperone gp13-like"/>
    <property type="match status" value="1"/>
</dbReference>
<accession>A0A285QZ62</accession>
<dbReference type="EMBL" id="OBMI01000002">
    <property type="protein sequence ID" value="SOB86768.1"/>
    <property type="molecule type" value="Genomic_DNA"/>
</dbReference>
<reference evidence="1 2" key="1">
    <citation type="submission" date="2017-07" db="EMBL/GenBank/DDBJ databases">
        <authorList>
            <person name="Sun Z.S."/>
            <person name="Albrecht U."/>
            <person name="Echele G."/>
            <person name="Lee C.C."/>
        </authorList>
    </citation>
    <scope>NUCLEOTIDE SEQUENCE [LARGE SCALE GENOMIC DNA]</scope>
    <source>
        <strain evidence="1 2">CGMCC 1.12672</strain>
    </source>
</reference>
<dbReference type="RefSeq" id="WP_144033582.1">
    <property type="nucleotide sequence ID" value="NZ_OBMI01000002.1"/>
</dbReference>
<protein>
    <submittedName>
        <fullName evidence="1">Uncharacterized protein</fullName>
    </submittedName>
</protein>
<evidence type="ECO:0000313" key="1">
    <source>
        <dbReference type="EMBL" id="SOB86768.1"/>
    </source>
</evidence>
<dbReference type="AlphaFoldDB" id="A0A285QZ62"/>
<dbReference type="OrthoDB" id="7584736at2"/>